<dbReference type="EMBL" id="FZMO01000536">
    <property type="protein sequence ID" value="SNQ51403.1"/>
    <property type="molecule type" value="Genomic_DNA"/>
</dbReference>
<dbReference type="Pfam" id="PF03583">
    <property type="entry name" value="LIP"/>
    <property type="match status" value="1"/>
</dbReference>
<proteinExistence type="predicted"/>
<feature type="compositionally biased region" description="Low complexity" evidence="1">
    <location>
        <begin position="78"/>
        <end position="91"/>
    </location>
</feature>
<evidence type="ECO:0000256" key="1">
    <source>
        <dbReference type="SAM" id="MobiDB-lite"/>
    </source>
</evidence>
<dbReference type="Gene3D" id="3.40.50.1820">
    <property type="entry name" value="alpha/beta hydrolase"/>
    <property type="match status" value="1"/>
</dbReference>
<accession>A0A2I2L0F2</accession>
<sequence length="447" mass="46322">MRFPWIVPDEDSSESNGSYTHWFGSPRFRWRTGRRAPGVLPLLVALLPLAALLPLTACGRGGGAAREIPGPDTAVGDPARTARTGRSAAAGAPGDLLTHSVIDGAPAGVRAWRITYLSRPAGQATAAVSGIVLAPDARVPVPTGGRKVVSFAHGTTGIADSCAPSRARPVLGPALWTIPLVQAGYVVALTDYAGLGTPGDHAIYVASPEGRAVLDAARAARTLRATGAGDEVVAWGYSQGGQAALAAGAQAAVYAPDLRIRGVVATAPLADLTASLATLRRNPDGVGYLLLATAGLAASDPRIDLDRYLTPTGRRLLGIARTRCAADLLGASIGTSTGTAFTVDPLAQAPFAPGFARQEAEVTRFMAPTLLLQGDLDAVIRRPVSDGVVRRLCGQGTPVDYRRYPLADHGSILGASMPDLMTWVAQRFAPRPPMVTDICALSTDARK</sequence>
<evidence type="ECO:0000313" key="2">
    <source>
        <dbReference type="EMBL" id="SNQ51403.1"/>
    </source>
</evidence>
<dbReference type="GO" id="GO:0016042">
    <property type="term" value="P:lipid catabolic process"/>
    <property type="evidence" value="ECO:0007669"/>
    <property type="project" value="InterPro"/>
</dbReference>
<dbReference type="PANTHER" id="PTHR34853">
    <property type="match status" value="1"/>
</dbReference>
<dbReference type="GO" id="GO:0004806">
    <property type="term" value="F:triacylglycerol lipase activity"/>
    <property type="evidence" value="ECO:0007669"/>
    <property type="project" value="InterPro"/>
</dbReference>
<protein>
    <submittedName>
        <fullName evidence="2">Secretory lipase</fullName>
    </submittedName>
</protein>
<feature type="region of interest" description="Disordered" evidence="1">
    <location>
        <begin position="64"/>
        <end position="91"/>
    </location>
</feature>
<organism evidence="2 3">
    <name type="scientific">Frankia canadensis</name>
    <dbReference type="NCBI Taxonomy" id="1836972"/>
    <lineage>
        <taxon>Bacteria</taxon>
        <taxon>Bacillati</taxon>
        <taxon>Actinomycetota</taxon>
        <taxon>Actinomycetes</taxon>
        <taxon>Frankiales</taxon>
        <taxon>Frankiaceae</taxon>
        <taxon>Frankia</taxon>
    </lineage>
</organism>
<reference evidence="2 3" key="1">
    <citation type="submission" date="2017-06" db="EMBL/GenBank/DDBJ databases">
        <authorList>
            <person name="Kim H.J."/>
            <person name="Triplett B.A."/>
        </authorList>
    </citation>
    <scope>NUCLEOTIDE SEQUENCE [LARGE SCALE GENOMIC DNA]</scope>
    <source>
        <strain evidence="2">FRACA_ARgP5</strain>
    </source>
</reference>
<dbReference type="InterPro" id="IPR029058">
    <property type="entry name" value="AB_hydrolase_fold"/>
</dbReference>
<dbReference type="Proteomes" id="UP000234331">
    <property type="component" value="Unassembled WGS sequence"/>
</dbReference>
<dbReference type="RefSeq" id="WP_243408061.1">
    <property type="nucleotide sequence ID" value="NZ_FZMO01000536.1"/>
</dbReference>
<keyword evidence="3" id="KW-1185">Reference proteome</keyword>
<gene>
    <name evidence="2" type="ORF">FRACA_70019</name>
</gene>
<dbReference type="InterPro" id="IPR005152">
    <property type="entry name" value="Lipase_secreted"/>
</dbReference>
<dbReference type="Gene3D" id="1.10.260.130">
    <property type="match status" value="1"/>
</dbReference>
<dbReference type="SUPFAM" id="SSF53474">
    <property type="entry name" value="alpha/beta-Hydrolases"/>
    <property type="match status" value="1"/>
</dbReference>
<name>A0A2I2L0F2_9ACTN</name>
<dbReference type="AlphaFoldDB" id="A0A2I2L0F2"/>
<evidence type="ECO:0000313" key="3">
    <source>
        <dbReference type="Proteomes" id="UP000234331"/>
    </source>
</evidence>
<dbReference type="PANTHER" id="PTHR34853:SF1">
    <property type="entry name" value="LIPASE 5"/>
    <property type="match status" value="1"/>
</dbReference>